<dbReference type="InterPro" id="IPR036249">
    <property type="entry name" value="Thioredoxin-like_sf"/>
</dbReference>
<feature type="chain" id="PRO_5026189515" description="Thioredoxin-like fold domain-containing protein" evidence="1">
    <location>
        <begin position="20"/>
        <end position="162"/>
    </location>
</feature>
<proteinExistence type="predicted"/>
<evidence type="ECO:0000259" key="2">
    <source>
        <dbReference type="Pfam" id="PF13098"/>
    </source>
</evidence>
<dbReference type="EMBL" id="WQLA01000006">
    <property type="protein sequence ID" value="MVN92498.1"/>
    <property type="molecule type" value="Genomic_DNA"/>
</dbReference>
<sequence>MKRILLLLSFIVAVGCTQAQNNAKIQNIPKYKILAPDSTYRTQANLKKAMPVMIIYFMPDCGHCQQLMYDMKERMKQDFSKVQIVLITDAMYKMVKGFHRDFGLSAYPNVTVGTEQGSYDILNYYGVKMTPYVAIYNRNGKLLKTFDKEPKVKDLAAIVKKG</sequence>
<accession>A0A6I4IFS5</accession>
<feature type="signal peptide" evidence="1">
    <location>
        <begin position="1"/>
        <end position="19"/>
    </location>
</feature>
<reference evidence="3 4" key="1">
    <citation type="submission" date="2019-12" db="EMBL/GenBank/DDBJ databases">
        <title>Mucilaginibacter sp. HME9299 genome sequencing and assembly.</title>
        <authorList>
            <person name="Kang H."/>
            <person name="Kim H."/>
            <person name="Joh K."/>
        </authorList>
    </citation>
    <scope>NUCLEOTIDE SEQUENCE [LARGE SCALE GENOMIC DNA]</scope>
    <source>
        <strain evidence="3 4">HME9299</strain>
    </source>
</reference>
<dbReference type="Gene3D" id="3.40.30.10">
    <property type="entry name" value="Glutaredoxin"/>
    <property type="match status" value="1"/>
</dbReference>
<gene>
    <name evidence="3" type="ORF">GO816_15275</name>
</gene>
<evidence type="ECO:0000313" key="3">
    <source>
        <dbReference type="EMBL" id="MVN92498.1"/>
    </source>
</evidence>
<dbReference type="Proteomes" id="UP000434850">
    <property type="component" value="Unassembled WGS sequence"/>
</dbReference>
<dbReference type="InterPro" id="IPR012336">
    <property type="entry name" value="Thioredoxin-like_fold"/>
</dbReference>
<evidence type="ECO:0000256" key="1">
    <source>
        <dbReference type="SAM" id="SignalP"/>
    </source>
</evidence>
<name>A0A6I4IFS5_9SPHI</name>
<comment type="caution">
    <text evidence="3">The sequence shown here is derived from an EMBL/GenBank/DDBJ whole genome shotgun (WGS) entry which is preliminary data.</text>
</comment>
<protein>
    <recommendedName>
        <fullName evidence="2">Thioredoxin-like fold domain-containing protein</fullName>
    </recommendedName>
</protein>
<evidence type="ECO:0000313" key="4">
    <source>
        <dbReference type="Proteomes" id="UP000434850"/>
    </source>
</evidence>
<feature type="domain" description="Thioredoxin-like fold" evidence="2">
    <location>
        <begin position="48"/>
        <end position="141"/>
    </location>
</feature>
<dbReference type="AlphaFoldDB" id="A0A6I4IFS5"/>
<dbReference type="SUPFAM" id="SSF52833">
    <property type="entry name" value="Thioredoxin-like"/>
    <property type="match status" value="1"/>
</dbReference>
<dbReference type="CDD" id="cd01659">
    <property type="entry name" value="TRX_superfamily"/>
    <property type="match status" value="1"/>
</dbReference>
<keyword evidence="1" id="KW-0732">Signal</keyword>
<dbReference type="PROSITE" id="PS51257">
    <property type="entry name" value="PROKAR_LIPOPROTEIN"/>
    <property type="match status" value="1"/>
</dbReference>
<dbReference type="OrthoDB" id="662072at2"/>
<dbReference type="Pfam" id="PF13098">
    <property type="entry name" value="Thioredoxin_2"/>
    <property type="match status" value="1"/>
</dbReference>
<dbReference type="RefSeq" id="WP_157542810.1">
    <property type="nucleotide sequence ID" value="NZ_WQLA01000006.1"/>
</dbReference>
<organism evidence="3 4">
    <name type="scientific">Mucilaginibacter aquatilis</name>
    <dbReference type="NCBI Taxonomy" id="1517760"/>
    <lineage>
        <taxon>Bacteria</taxon>
        <taxon>Pseudomonadati</taxon>
        <taxon>Bacteroidota</taxon>
        <taxon>Sphingobacteriia</taxon>
        <taxon>Sphingobacteriales</taxon>
        <taxon>Sphingobacteriaceae</taxon>
        <taxon>Mucilaginibacter</taxon>
    </lineage>
</organism>
<keyword evidence="4" id="KW-1185">Reference proteome</keyword>